<proteinExistence type="predicted"/>
<accession>A0A0E9XHC0</accession>
<sequence length="34" mass="3930">MFSCETIWYSPVRLSAISHFYMSIVVVSTCGLDW</sequence>
<reference evidence="1" key="2">
    <citation type="journal article" date="2015" name="Fish Shellfish Immunol.">
        <title>Early steps in the European eel (Anguilla anguilla)-Vibrio vulnificus interaction in the gills: Role of the RtxA13 toxin.</title>
        <authorList>
            <person name="Callol A."/>
            <person name="Pajuelo D."/>
            <person name="Ebbesson L."/>
            <person name="Teles M."/>
            <person name="MacKenzie S."/>
            <person name="Amaro C."/>
        </authorList>
    </citation>
    <scope>NUCLEOTIDE SEQUENCE</scope>
</reference>
<protein>
    <submittedName>
        <fullName evidence="1">Uncharacterized protein</fullName>
    </submittedName>
</protein>
<dbReference type="AlphaFoldDB" id="A0A0E9XHC0"/>
<evidence type="ECO:0000313" key="1">
    <source>
        <dbReference type="EMBL" id="JAI01817.1"/>
    </source>
</evidence>
<reference evidence="1" key="1">
    <citation type="submission" date="2014-11" db="EMBL/GenBank/DDBJ databases">
        <authorList>
            <person name="Amaro Gonzalez C."/>
        </authorList>
    </citation>
    <scope>NUCLEOTIDE SEQUENCE</scope>
</reference>
<name>A0A0E9XHC0_ANGAN</name>
<organism evidence="1">
    <name type="scientific">Anguilla anguilla</name>
    <name type="common">European freshwater eel</name>
    <name type="synonym">Muraena anguilla</name>
    <dbReference type="NCBI Taxonomy" id="7936"/>
    <lineage>
        <taxon>Eukaryota</taxon>
        <taxon>Metazoa</taxon>
        <taxon>Chordata</taxon>
        <taxon>Craniata</taxon>
        <taxon>Vertebrata</taxon>
        <taxon>Euteleostomi</taxon>
        <taxon>Actinopterygii</taxon>
        <taxon>Neopterygii</taxon>
        <taxon>Teleostei</taxon>
        <taxon>Anguilliformes</taxon>
        <taxon>Anguillidae</taxon>
        <taxon>Anguilla</taxon>
    </lineage>
</organism>
<dbReference type="EMBL" id="GBXM01006761">
    <property type="protein sequence ID" value="JAI01817.1"/>
    <property type="molecule type" value="Transcribed_RNA"/>
</dbReference>